<comment type="caution">
    <text evidence="3">The sequence shown here is derived from an EMBL/GenBank/DDBJ whole genome shotgun (WGS) entry which is preliminary data.</text>
</comment>
<keyword evidence="2" id="KW-0812">Transmembrane</keyword>
<keyword evidence="2" id="KW-1133">Transmembrane helix</keyword>
<evidence type="ECO:0000313" key="3">
    <source>
        <dbReference type="EMBL" id="CEG01753.1"/>
    </source>
</evidence>
<sequence>MLTVRALAPVPHPRARTSRPSTSAVALRSRTVPRVALVDAERPSRTRLGRHHQNHHQRHGCRTRGVPVLQSLPLVGWAFSSPVMAIIYVFVAVKLFLGYSKTTFGNSVNPLVMCGLWPVLAIVSQSFRDNVKRAM</sequence>
<feature type="transmembrane region" description="Helical" evidence="2">
    <location>
        <begin position="74"/>
        <end position="96"/>
    </location>
</feature>
<gene>
    <name evidence="3" type="ORF">OT_ostta15g01325</name>
</gene>
<dbReference type="InParanoid" id="A0A098E5P0"/>
<dbReference type="RefSeq" id="XP_022841151.1">
    <property type="nucleotide sequence ID" value="XM_022982394.1"/>
</dbReference>
<dbReference type="AlphaFoldDB" id="A0A098E5P0"/>
<evidence type="ECO:0000256" key="2">
    <source>
        <dbReference type="SAM" id="Phobius"/>
    </source>
</evidence>
<name>A0A098E5P0_OSTTA</name>
<feature type="region of interest" description="Disordered" evidence="1">
    <location>
        <begin position="1"/>
        <end position="23"/>
    </location>
</feature>
<evidence type="ECO:0000313" key="4">
    <source>
        <dbReference type="Proteomes" id="UP000009170"/>
    </source>
</evidence>
<feature type="transmembrane region" description="Helical" evidence="2">
    <location>
        <begin position="108"/>
        <end position="127"/>
    </location>
</feature>
<evidence type="ECO:0000256" key="1">
    <source>
        <dbReference type="SAM" id="MobiDB-lite"/>
    </source>
</evidence>
<dbReference type="EMBL" id="CAID01000015">
    <property type="protein sequence ID" value="CEG01753.1"/>
    <property type="molecule type" value="Genomic_DNA"/>
</dbReference>
<reference evidence="3 4" key="2">
    <citation type="journal article" date="2014" name="BMC Genomics">
        <title>An improved genome of the model marine alga Ostreococcus tauri unfolds by assessing Illumina de novo assemblies.</title>
        <authorList>
            <person name="Blanc-Mathieu R."/>
            <person name="Verhelst B."/>
            <person name="Derelle E."/>
            <person name="Rombauts S."/>
            <person name="Bouget F.Y."/>
            <person name="Carre I."/>
            <person name="Chateau A."/>
            <person name="Eyre-Walker A."/>
            <person name="Grimsley N."/>
            <person name="Moreau H."/>
            <person name="Piegu B."/>
            <person name="Rivals E."/>
            <person name="Schackwitz W."/>
            <person name="Van de Peer Y."/>
            <person name="Piganeau G."/>
        </authorList>
    </citation>
    <scope>NUCLEOTIDE SEQUENCE [LARGE SCALE GENOMIC DNA]</scope>
    <source>
        <strain evidence="4">OTTH 0595 / CCAP 157/2 / RCC745</strain>
    </source>
</reference>
<accession>A0A098E5P0</accession>
<dbReference type="Proteomes" id="UP000009170">
    <property type="component" value="Unassembled WGS sequence"/>
</dbReference>
<protein>
    <submittedName>
        <fullName evidence="3">Unnamed product</fullName>
    </submittedName>
</protein>
<reference evidence="4" key="1">
    <citation type="journal article" date="2006" name="Proc. Natl. Acad. Sci. U.S.A.">
        <title>Genome analysis of the smallest free-living eukaryote Ostreococcus tauri unveils many unique features.</title>
        <authorList>
            <person name="Derelle E."/>
            <person name="Ferraz C."/>
            <person name="Rombauts S."/>
            <person name="Rouze P."/>
            <person name="Worden A.Z."/>
            <person name="Robbens S."/>
            <person name="Partensky F."/>
            <person name="Degroeve S."/>
            <person name="Echeynie S."/>
            <person name="Cooke R."/>
            <person name="Saeys Y."/>
            <person name="Wuyts J."/>
            <person name="Jabbari K."/>
            <person name="Bowler C."/>
            <person name="Panaud O."/>
            <person name="Piegu B."/>
            <person name="Ball S.G."/>
            <person name="Ral J.-P."/>
            <person name="Bouget F.-Y."/>
            <person name="Piganeau G."/>
            <person name="De Baets B."/>
            <person name="Picard A."/>
            <person name="Delseny M."/>
            <person name="Demaille J."/>
            <person name="Van de Peer Y."/>
            <person name="Moreau H."/>
        </authorList>
    </citation>
    <scope>NUCLEOTIDE SEQUENCE [LARGE SCALE GENOMIC DNA]</scope>
    <source>
        <strain evidence="4">OTTH 0595 / CCAP 157/2 / RCC745</strain>
    </source>
</reference>
<proteinExistence type="predicted"/>
<keyword evidence="2" id="KW-0472">Membrane</keyword>
<organism evidence="3 4">
    <name type="scientific">Ostreococcus tauri</name>
    <name type="common">Marine green alga</name>
    <dbReference type="NCBI Taxonomy" id="70448"/>
    <lineage>
        <taxon>Eukaryota</taxon>
        <taxon>Viridiplantae</taxon>
        <taxon>Chlorophyta</taxon>
        <taxon>Mamiellophyceae</taxon>
        <taxon>Mamiellales</taxon>
        <taxon>Bathycoccaceae</taxon>
        <taxon>Ostreococcus</taxon>
    </lineage>
</organism>
<dbReference type="GeneID" id="9830856"/>
<dbReference type="OrthoDB" id="498741at2759"/>
<keyword evidence="4" id="KW-1185">Reference proteome</keyword>
<dbReference type="KEGG" id="ota:OT_ostta15g01325"/>